<dbReference type="InterPro" id="IPR002645">
    <property type="entry name" value="STAS_dom"/>
</dbReference>
<name>A0A6I8LV79_9PSEU</name>
<dbReference type="SUPFAM" id="SSF52091">
    <property type="entry name" value="SpoIIaa-like"/>
    <property type="match status" value="1"/>
</dbReference>
<dbReference type="PROSITE" id="PS50801">
    <property type="entry name" value="STAS"/>
    <property type="match status" value="1"/>
</dbReference>
<evidence type="ECO:0000259" key="1">
    <source>
        <dbReference type="PROSITE" id="PS50801"/>
    </source>
</evidence>
<feature type="domain" description="STAS" evidence="1">
    <location>
        <begin position="13"/>
        <end position="122"/>
    </location>
</feature>
<dbReference type="Pfam" id="PF01740">
    <property type="entry name" value="STAS"/>
    <property type="match status" value="1"/>
</dbReference>
<dbReference type="Proteomes" id="UP000399805">
    <property type="component" value="Unassembled WGS sequence"/>
</dbReference>
<reference evidence="2 3" key="1">
    <citation type="submission" date="2019-09" db="EMBL/GenBank/DDBJ databases">
        <authorList>
            <person name="Leyn A S."/>
        </authorList>
    </citation>
    <scope>NUCLEOTIDE SEQUENCE [LARGE SCALE GENOMIC DNA]</scope>
    <source>
        <strain evidence="2">AA231_1</strain>
    </source>
</reference>
<dbReference type="RefSeq" id="WP_155546816.1">
    <property type="nucleotide sequence ID" value="NZ_CABVGP010000002.1"/>
</dbReference>
<accession>A0A6I8LV79</accession>
<dbReference type="EMBL" id="CABVGP010000002">
    <property type="protein sequence ID" value="VVJ21992.1"/>
    <property type="molecule type" value="Genomic_DNA"/>
</dbReference>
<dbReference type="Gene3D" id="3.30.750.24">
    <property type="entry name" value="STAS domain"/>
    <property type="match status" value="1"/>
</dbReference>
<organism evidence="2 3">
    <name type="scientific">Amycolatopsis camponoti</name>
    <dbReference type="NCBI Taxonomy" id="2606593"/>
    <lineage>
        <taxon>Bacteria</taxon>
        <taxon>Bacillati</taxon>
        <taxon>Actinomycetota</taxon>
        <taxon>Actinomycetes</taxon>
        <taxon>Pseudonocardiales</taxon>
        <taxon>Pseudonocardiaceae</taxon>
        <taxon>Amycolatopsis</taxon>
    </lineage>
</organism>
<evidence type="ECO:0000313" key="2">
    <source>
        <dbReference type="EMBL" id="VVJ21992.1"/>
    </source>
</evidence>
<sequence length="122" mass="12839">MDRPAPVTQSVLVEPLDHLRPGARLVRARGGFHARTGIELMAVIDGQRAHALDLLILDLTEPGTFGAVALQIVVQIATELRRVGVGLRLVGSEQAVGSALTVAGVRSLVTLYGTAGEALRAR</sequence>
<gene>
    <name evidence="2" type="ORF">AA23TX_07005</name>
</gene>
<keyword evidence="3" id="KW-1185">Reference proteome</keyword>
<proteinExistence type="predicted"/>
<evidence type="ECO:0000313" key="3">
    <source>
        <dbReference type="Proteomes" id="UP000399805"/>
    </source>
</evidence>
<dbReference type="InterPro" id="IPR036513">
    <property type="entry name" value="STAS_dom_sf"/>
</dbReference>
<protein>
    <recommendedName>
        <fullName evidence="1">STAS domain-containing protein</fullName>
    </recommendedName>
</protein>
<dbReference type="AlphaFoldDB" id="A0A6I8LV79"/>